<dbReference type="Proteomes" id="UP000245728">
    <property type="component" value="Chromosome"/>
</dbReference>
<dbReference type="PANTHER" id="PTHR35561:SF1">
    <property type="entry name" value="RNA 2',3'-CYCLIC PHOSPHODIESTERASE"/>
    <property type="match status" value="1"/>
</dbReference>
<dbReference type="AlphaFoldDB" id="A0A2S2E007"/>
<dbReference type="InterPro" id="IPR004175">
    <property type="entry name" value="RNA_CPDase"/>
</dbReference>
<dbReference type="Gene3D" id="3.90.1140.10">
    <property type="entry name" value="Cyclic phosphodiesterase"/>
    <property type="match status" value="1"/>
</dbReference>
<feature type="short sequence motif" description="HXTX 1" evidence="2">
    <location>
        <begin position="38"/>
        <end position="41"/>
    </location>
</feature>
<name>A0A2S2E007_9ALTE</name>
<dbReference type="InterPro" id="IPR009097">
    <property type="entry name" value="Cyclic_Pdiesterase"/>
</dbReference>
<feature type="short sequence motif" description="HXTX 2" evidence="2">
    <location>
        <begin position="120"/>
        <end position="123"/>
    </location>
</feature>
<evidence type="ECO:0000256" key="2">
    <source>
        <dbReference type="HAMAP-Rule" id="MF_01940"/>
    </source>
</evidence>
<comment type="similarity">
    <text evidence="2">Belongs to the 2H phosphoesterase superfamily. ThpR family.</text>
</comment>
<accession>A0A2S2E007</accession>
<dbReference type="SUPFAM" id="SSF55144">
    <property type="entry name" value="LigT-like"/>
    <property type="match status" value="1"/>
</dbReference>
<dbReference type="Pfam" id="PF13563">
    <property type="entry name" value="2_5_RNA_ligase2"/>
    <property type="match status" value="1"/>
</dbReference>
<keyword evidence="4" id="KW-1185">Reference proteome</keyword>
<feature type="active site" description="Proton acceptor" evidence="2">
    <location>
        <position position="120"/>
    </location>
</feature>
<dbReference type="GO" id="GO:0004113">
    <property type="term" value="F:2',3'-cyclic-nucleotide 3'-phosphodiesterase activity"/>
    <property type="evidence" value="ECO:0007669"/>
    <property type="project" value="InterPro"/>
</dbReference>
<proteinExistence type="inferred from homology"/>
<dbReference type="RefSeq" id="WP_109338655.1">
    <property type="nucleotide sequence ID" value="NZ_CP029347.1"/>
</dbReference>
<comment type="catalytic activity">
    <reaction evidence="2">
        <text>a 3'-end 2',3'-cyclophospho-ribonucleotide-RNA + H2O = a 3'-end 2'-phospho-ribonucleotide-RNA + H(+)</text>
        <dbReference type="Rhea" id="RHEA:11828"/>
        <dbReference type="Rhea" id="RHEA-COMP:10464"/>
        <dbReference type="Rhea" id="RHEA-COMP:17353"/>
        <dbReference type="ChEBI" id="CHEBI:15377"/>
        <dbReference type="ChEBI" id="CHEBI:15378"/>
        <dbReference type="ChEBI" id="CHEBI:83064"/>
        <dbReference type="ChEBI" id="CHEBI:173113"/>
        <dbReference type="EC" id="3.1.4.58"/>
    </reaction>
</comment>
<organism evidence="3 4">
    <name type="scientific">Saliniradius amylolyticus</name>
    <dbReference type="NCBI Taxonomy" id="2183582"/>
    <lineage>
        <taxon>Bacteria</taxon>
        <taxon>Pseudomonadati</taxon>
        <taxon>Pseudomonadota</taxon>
        <taxon>Gammaproteobacteria</taxon>
        <taxon>Alteromonadales</taxon>
        <taxon>Alteromonadaceae</taxon>
        <taxon>Saliniradius</taxon>
    </lineage>
</organism>
<dbReference type="EC" id="3.1.4.58" evidence="2"/>
<keyword evidence="1 2" id="KW-0378">Hydrolase</keyword>
<protein>
    <recommendedName>
        <fullName evidence="2">RNA 2',3'-cyclic phosphodiesterase</fullName>
        <shortName evidence="2">RNA 2',3'-CPDase</shortName>
        <ecNumber evidence="2">3.1.4.58</ecNumber>
    </recommendedName>
</protein>
<keyword evidence="3" id="KW-0436">Ligase</keyword>
<gene>
    <name evidence="3" type="primary">ligT</name>
    <name evidence="3" type="ORF">HMF8227_00482</name>
</gene>
<dbReference type="EMBL" id="CP029347">
    <property type="protein sequence ID" value="AWL10978.1"/>
    <property type="molecule type" value="Genomic_DNA"/>
</dbReference>
<dbReference type="KEGG" id="salh:HMF8227_00482"/>
<evidence type="ECO:0000313" key="3">
    <source>
        <dbReference type="EMBL" id="AWL10978.1"/>
    </source>
</evidence>
<dbReference type="GO" id="GO:0016874">
    <property type="term" value="F:ligase activity"/>
    <property type="evidence" value="ECO:0007669"/>
    <property type="project" value="UniProtKB-KW"/>
</dbReference>
<comment type="function">
    <text evidence="2">Hydrolyzes RNA 2',3'-cyclic phosphodiester to an RNA 2'-phosphomonoester.</text>
</comment>
<evidence type="ECO:0000313" key="4">
    <source>
        <dbReference type="Proteomes" id="UP000245728"/>
    </source>
</evidence>
<dbReference type="OrthoDB" id="7061261at2"/>
<feature type="active site" description="Proton donor" evidence="2">
    <location>
        <position position="38"/>
    </location>
</feature>
<dbReference type="GO" id="GO:0008664">
    <property type="term" value="F:RNA 2',3'-cyclic 3'-phosphodiesterase activity"/>
    <property type="evidence" value="ECO:0007669"/>
    <property type="project" value="UniProtKB-EC"/>
</dbReference>
<dbReference type="HAMAP" id="MF_01940">
    <property type="entry name" value="RNA_CPDase"/>
    <property type="match status" value="1"/>
</dbReference>
<dbReference type="NCBIfam" id="TIGR02258">
    <property type="entry name" value="2_5_ligase"/>
    <property type="match status" value="1"/>
</dbReference>
<reference evidence="3 4" key="1">
    <citation type="submission" date="2018-05" db="EMBL/GenBank/DDBJ databases">
        <title>Salinimonas sp. HMF8227 Genome sequencing and assembly.</title>
        <authorList>
            <person name="Kang H."/>
            <person name="Kang J."/>
            <person name="Cha I."/>
            <person name="Kim H."/>
            <person name="Joh K."/>
        </authorList>
    </citation>
    <scope>NUCLEOTIDE SEQUENCE [LARGE SCALE GENOMIC DNA]</scope>
    <source>
        <strain evidence="3 4">HMF8227</strain>
    </source>
</reference>
<sequence>MRTFFALDLASEDKLALEKWRSKNFPFFHRPVPMANFHITLAFLGDTSADKMEKLLSGADAIEAAPVRFDANQMGYWQRPGIVFLGDKQPDDALYALAQKCQALGARLRLNKEDKRYHPHVTLFRKVEQAPPVALTEPDFSLRFDHFSLMQSIPARDGVQYRELERWPLRNTSESDMSIREQLARGLLR</sequence>
<dbReference type="PANTHER" id="PTHR35561">
    <property type="entry name" value="RNA 2',3'-CYCLIC PHOSPHODIESTERASE"/>
    <property type="match status" value="1"/>
</dbReference>
<evidence type="ECO:0000256" key="1">
    <source>
        <dbReference type="ARBA" id="ARBA00022801"/>
    </source>
</evidence>